<evidence type="ECO:0000256" key="1">
    <source>
        <dbReference type="ARBA" id="ARBA00008791"/>
    </source>
</evidence>
<dbReference type="OrthoDB" id="9804721at2"/>
<dbReference type="SUPFAM" id="SSF52402">
    <property type="entry name" value="Adenine nucleotide alpha hydrolases-like"/>
    <property type="match status" value="2"/>
</dbReference>
<dbReference type="EMBL" id="LAXJ01000007">
    <property type="protein sequence ID" value="KRS13232.1"/>
    <property type="molecule type" value="Genomic_DNA"/>
</dbReference>
<dbReference type="CDD" id="cd00293">
    <property type="entry name" value="USP-like"/>
    <property type="match status" value="1"/>
</dbReference>
<evidence type="ECO:0000313" key="2">
    <source>
        <dbReference type="EMBL" id="KRS13232.1"/>
    </source>
</evidence>
<protein>
    <submittedName>
        <fullName evidence="2">Universal stress protein UspA</fullName>
    </submittedName>
</protein>
<comment type="similarity">
    <text evidence="1">Belongs to the universal stress protein A family.</text>
</comment>
<dbReference type="PANTHER" id="PTHR46268">
    <property type="entry name" value="STRESS RESPONSE PROTEIN NHAX"/>
    <property type="match status" value="1"/>
</dbReference>
<dbReference type="RefSeq" id="WP_057792391.1">
    <property type="nucleotide sequence ID" value="NZ_LAXJ01000007.1"/>
</dbReference>
<dbReference type="Gene3D" id="3.40.50.12370">
    <property type="match status" value="1"/>
</dbReference>
<keyword evidence="3" id="KW-1185">Reference proteome</keyword>
<sequence>MAYDSIHSIMLPVRGDGKGDNVFAHAAALARRFGARVRVVHCHPKTEDMMPYGVVIPTMLRRQIEDAAHANADVTRDQLYGEFEKQARKLGLEIADHELDKPTTRFIEYEGKQVDAVQRYGRLCDLVCVAKPDQKMNLGVNTLKSALFSSGRPVMMCPDQDVTDAGFADHVTIGWNGSLEATRAVAMAMPIISNAKKVTILHTGDSPKDEHPGADQLQRYLELRGVASDIRLFKAEGRNVGRQLLSETRAAGAGMLIIGAYHDSYERESLFGGNSQVVVAEADFPVIMVH</sequence>
<dbReference type="STRING" id="1641875.XM53_08835"/>
<comment type="caution">
    <text evidence="2">The sequence shown here is derived from an EMBL/GenBank/DDBJ whole genome shotgun (WGS) entry which is preliminary data.</text>
</comment>
<dbReference type="PATRIC" id="fig|1641875.4.peg.4168"/>
<dbReference type="Proteomes" id="UP000051295">
    <property type="component" value="Unassembled WGS sequence"/>
</dbReference>
<organism evidence="2 3">
    <name type="scientific">Roseovarius atlanticus</name>
    <dbReference type="NCBI Taxonomy" id="1641875"/>
    <lineage>
        <taxon>Bacteria</taxon>
        <taxon>Pseudomonadati</taxon>
        <taxon>Pseudomonadota</taxon>
        <taxon>Alphaproteobacteria</taxon>
        <taxon>Rhodobacterales</taxon>
        <taxon>Roseobacteraceae</taxon>
        <taxon>Roseovarius</taxon>
    </lineage>
</organism>
<accession>A0A0T5NWR7</accession>
<name>A0A0T5NWR7_9RHOB</name>
<evidence type="ECO:0000313" key="3">
    <source>
        <dbReference type="Proteomes" id="UP000051295"/>
    </source>
</evidence>
<dbReference type="AlphaFoldDB" id="A0A0T5NWR7"/>
<dbReference type="PANTHER" id="PTHR46268:SF15">
    <property type="entry name" value="UNIVERSAL STRESS PROTEIN HP_0031"/>
    <property type="match status" value="1"/>
</dbReference>
<proteinExistence type="inferred from homology"/>
<reference evidence="2 3" key="1">
    <citation type="submission" date="2015-04" db="EMBL/GenBank/DDBJ databases">
        <title>The draft genome sequence of Roseovarius sp.R12b.</title>
        <authorList>
            <person name="Li G."/>
            <person name="Lai Q."/>
            <person name="Shao Z."/>
            <person name="Yan P."/>
        </authorList>
    </citation>
    <scope>NUCLEOTIDE SEQUENCE [LARGE SCALE GENOMIC DNA]</scope>
    <source>
        <strain evidence="2 3">R12B</strain>
    </source>
</reference>
<gene>
    <name evidence="2" type="ORF">XM53_08835</name>
</gene>